<accession>A0A5C8ZMF1</accession>
<protein>
    <submittedName>
        <fullName evidence="1">Uncharacterized protein</fullName>
    </submittedName>
</protein>
<reference evidence="1 2" key="1">
    <citation type="submission" date="2019-08" db="EMBL/GenBank/DDBJ databases">
        <title>Parahaliea maris sp. nov., isolated from the surface seawater.</title>
        <authorList>
            <person name="Liu Y."/>
        </authorList>
    </citation>
    <scope>NUCLEOTIDE SEQUENCE [LARGE SCALE GENOMIC DNA]</scope>
    <source>
        <strain evidence="1 2">S2-26</strain>
    </source>
</reference>
<proteinExistence type="predicted"/>
<evidence type="ECO:0000313" key="2">
    <source>
        <dbReference type="Proteomes" id="UP000321933"/>
    </source>
</evidence>
<dbReference type="Proteomes" id="UP000321933">
    <property type="component" value="Unassembled WGS sequence"/>
</dbReference>
<gene>
    <name evidence="1" type="ORF">FVW59_17770</name>
</gene>
<dbReference type="EMBL" id="VRYZ01000009">
    <property type="protein sequence ID" value="TXS89365.1"/>
    <property type="molecule type" value="Genomic_DNA"/>
</dbReference>
<dbReference type="PROSITE" id="PS51257">
    <property type="entry name" value="PROKAR_LIPOPROTEIN"/>
    <property type="match status" value="1"/>
</dbReference>
<comment type="caution">
    <text evidence="1">The sequence shown here is derived from an EMBL/GenBank/DDBJ whole genome shotgun (WGS) entry which is preliminary data.</text>
</comment>
<dbReference type="OrthoDB" id="5855148at2"/>
<evidence type="ECO:0000313" key="1">
    <source>
        <dbReference type="EMBL" id="TXS89365.1"/>
    </source>
</evidence>
<dbReference type="RefSeq" id="WP_148065727.1">
    <property type="nucleotide sequence ID" value="NZ_VRYZ01000009.1"/>
</dbReference>
<keyword evidence="2" id="KW-1185">Reference proteome</keyword>
<organism evidence="1 2">
    <name type="scientific">Parahaliea aestuarii</name>
    <dbReference type="NCBI Taxonomy" id="1852021"/>
    <lineage>
        <taxon>Bacteria</taxon>
        <taxon>Pseudomonadati</taxon>
        <taxon>Pseudomonadota</taxon>
        <taxon>Gammaproteobacteria</taxon>
        <taxon>Cellvibrionales</taxon>
        <taxon>Halieaceae</taxon>
        <taxon>Parahaliea</taxon>
    </lineage>
</organism>
<sequence length="666" mass="71822">MNLGKCELRQAAIVIATALAMTACSDGSSRSGGTSGPEASAFCEASDVPVVNPFDPSTLPPLAITKEKKATLQSIRNAIFGGSQINAALQQTTISGKEPPVFALNVDDRALLVWTIGEGDAGAFALEIDLPAGLALARASLPATPAPDASRYYLLADIGNASRASEGARIEWKTFVSENGDPTPRLYRFDKAAAAAGLDLLEARIETGSDLQVTQTASSLEVSLNGPAIGLAIAVPLDSASASGEVFLSEAFLNAGERTLGPGGLRSAYYYDGSSVSSPFTAINPETVRVSGNVPWLAYTEELAQVLVASGTTEYMVQPLNEAVATVTDAQCQAGADAAGSGSELFTCLSGQVLAGQSPDSVYAQLYRAGANLGLSVPALATLHYAVADLYHGLAVFAGAEKPRLFFSLKPEPKAIFINYEIPEERVADFKQAFLPESFELARIRFYPEQCEAVYAVSLNVYEASGQNLDSFRAEWSTYVINPAEEDPRPRFSVLEAQSTAGGFDPVIALERYTDWQDQNPGEDFNFLDPSSLFLLIEEPNPDFSYRIDDQRIRILLEDMEEGIALDVDIALPADDDMLTTRPLPGWMEANDFVYWEEVADLLKYDRNVMFAELKVFEAQPSDTFLDSTFEGYVNPEPLPIILWNGPQFIALEPWGYLDEIPVANP</sequence>
<dbReference type="AlphaFoldDB" id="A0A5C8ZMF1"/>
<name>A0A5C8ZMF1_9GAMM</name>